<dbReference type="Pfam" id="PF02728">
    <property type="entry name" value="Cu_amine_oxidN3"/>
    <property type="match status" value="1"/>
</dbReference>
<dbReference type="InterPro" id="IPR015800">
    <property type="entry name" value="Cu_amine_oxidase_N2"/>
</dbReference>
<evidence type="ECO:0000256" key="4">
    <source>
        <dbReference type="ARBA" id="ARBA00007983"/>
    </source>
</evidence>
<accession>A0ABR2YE35</accession>
<feature type="domain" description="Copper amine oxidase N2-terminal" evidence="13">
    <location>
        <begin position="5"/>
        <end position="68"/>
    </location>
</feature>
<dbReference type="NCBIfam" id="NF008559">
    <property type="entry name" value="PRK11504.1"/>
    <property type="match status" value="1"/>
</dbReference>
<comment type="PTM">
    <text evidence="11">Topaquinone (TPQ) is generated by copper-dependent autoxidation of a specific tyrosyl residue.</text>
</comment>
<keyword evidence="7 11" id="KW-0801">TPQ</keyword>
<dbReference type="EC" id="1.4.3.-" evidence="11"/>
<proteinExistence type="inferred from homology"/>
<dbReference type="Pfam" id="PF02727">
    <property type="entry name" value="Cu_amine_oxidN2"/>
    <property type="match status" value="1"/>
</dbReference>
<comment type="cofactor">
    <cofactor evidence="1">
        <name>Cu cation</name>
        <dbReference type="ChEBI" id="CHEBI:23378"/>
    </cofactor>
</comment>
<evidence type="ECO:0000256" key="8">
    <source>
        <dbReference type="ARBA" id="ARBA00023002"/>
    </source>
</evidence>
<dbReference type="InterPro" id="IPR049948">
    <property type="entry name" value="Cu_Am_ox_TPQ-bd"/>
</dbReference>
<dbReference type="PROSITE" id="PS01164">
    <property type="entry name" value="COPPER_AMINE_OXID_1"/>
    <property type="match status" value="1"/>
</dbReference>
<evidence type="ECO:0000256" key="7">
    <source>
        <dbReference type="ARBA" id="ARBA00022772"/>
    </source>
</evidence>
<comment type="subunit">
    <text evidence="5">Homodimer.</text>
</comment>
<organism evidence="15 16">
    <name type="scientific">Coccomyxa subellipsoidea</name>
    <dbReference type="NCBI Taxonomy" id="248742"/>
    <lineage>
        <taxon>Eukaryota</taxon>
        <taxon>Viridiplantae</taxon>
        <taxon>Chlorophyta</taxon>
        <taxon>core chlorophytes</taxon>
        <taxon>Trebouxiophyceae</taxon>
        <taxon>Trebouxiophyceae incertae sedis</taxon>
        <taxon>Coccomyxaceae</taxon>
        <taxon>Coccomyxa</taxon>
    </lineage>
</organism>
<dbReference type="Proteomes" id="UP001491310">
    <property type="component" value="Unassembled WGS sequence"/>
</dbReference>
<dbReference type="EMBL" id="JALJOT010000014">
    <property type="protein sequence ID" value="KAK9903461.1"/>
    <property type="molecule type" value="Genomic_DNA"/>
</dbReference>
<sequence>MGVAHPLDPLTPEEIKAAAASIKAAAAEKDLSPLRFNVITLAEPTKAELVAYEANPDDVPARAADVILQAYPKAPLIEATVLLSGPKPAVTTWTEIQDREPLLTPEDCILAEDIVKADPEVVALLKDQYGLTDLALVACDPWSVHMPPIEGRLIQTWMYERSSLEDNHYSHPIDFVPMVDLNLKKVVQIDFPWKDAAEPWKVPKANSNYHRNLMDKGFRTSLKPLNIDQPEGPSFTLEGNLIKWEKWHIRTSFNYREGLVLHNVGYEDGGKVRPILHRASLVEMCVPYGDPHAPFQRKCAFDVGDYGLGFCANSLALGCDCLGHIKYFDAVLNDSKGEPWEIKKAVCLHEEDAGILWKHMEYRNGYAEVRRSRRLVLSFVATVVNYEYCFYWYFYQDGTIEYQIKLTGELSTNPLSPDEDPANPRYGTIVAPGVNAQAHQHLFCARLDFSVDDPAGGKALTVSEVNVEAMPDGPDNPYGNGFIAVETDLTSELKAQRICDPSKGRMWKVKNPESLNPITGKPVAYKLMTNAAPLMLATPSSLLQKRGGFSLKNIWVTPHSESERWPAGEYTIQSKGGEGLPLWTKQNRRVDSGNDPVVWHSFGVTHIVRPEDFPVMPVEHVGFTLKPFGFFDCNPGVDLPYAANNASKLVNGCCNGNGVANGHANGNGATNGYH</sequence>
<evidence type="ECO:0000256" key="9">
    <source>
        <dbReference type="ARBA" id="ARBA00023008"/>
    </source>
</evidence>
<evidence type="ECO:0000256" key="1">
    <source>
        <dbReference type="ARBA" id="ARBA00001935"/>
    </source>
</evidence>
<dbReference type="Pfam" id="PF01179">
    <property type="entry name" value="Cu_amine_oxid"/>
    <property type="match status" value="1"/>
</dbReference>
<gene>
    <name evidence="15" type="ORF">WJX75_006215</name>
</gene>
<evidence type="ECO:0000256" key="10">
    <source>
        <dbReference type="ARBA" id="ARBA00023211"/>
    </source>
</evidence>
<keyword evidence="9 11" id="KW-0186">Copper</keyword>
<evidence type="ECO:0000256" key="2">
    <source>
        <dbReference type="ARBA" id="ARBA00001936"/>
    </source>
</evidence>
<comment type="cofactor">
    <cofactor evidence="11">
        <name>Cu cation</name>
        <dbReference type="ChEBI" id="CHEBI:23378"/>
    </cofactor>
    <text evidence="11">Contains 1 topaquinone per subunit.</text>
</comment>
<dbReference type="InterPro" id="IPR000269">
    <property type="entry name" value="Cu_amine_oxidase"/>
</dbReference>
<keyword evidence="8 11" id="KW-0560">Oxidoreductase</keyword>
<comment type="similarity">
    <text evidence="4 11">Belongs to the copper/topaquinone oxidase family.</text>
</comment>
<dbReference type="SUPFAM" id="SSF54416">
    <property type="entry name" value="Amine oxidase N-terminal region"/>
    <property type="match status" value="2"/>
</dbReference>
<dbReference type="PANTHER" id="PTHR10638">
    <property type="entry name" value="COPPER AMINE OXIDASE"/>
    <property type="match status" value="1"/>
</dbReference>
<feature type="domain" description="Copper amine oxidase catalytic" evidence="12">
    <location>
        <begin position="226"/>
        <end position="636"/>
    </location>
</feature>
<reference evidence="15 16" key="1">
    <citation type="journal article" date="2024" name="Nat. Commun.">
        <title>Phylogenomics reveals the evolutionary origins of lichenization in chlorophyte algae.</title>
        <authorList>
            <person name="Puginier C."/>
            <person name="Libourel C."/>
            <person name="Otte J."/>
            <person name="Skaloud P."/>
            <person name="Haon M."/>
            <person name="Grisel S."/>
            <person name="Petersen M."/>
            <person name="Berrin J.G."/>
            <person name="Delaux P.M."/>
            <person name="Dal Grande F."/>
            <person name="Keller J."/>
        </authorList>
    </citation>
    <scope>NUCLEOTIDE SEQUENCE [LARGE SCALE GENOMIC DNA]</scope>
    <source>
        <strain evidence="15 16">SAG 216-7</strain>
    </source>
</reference>
<dbReference type="InterPro" id="IPR036460">
    <property type="entry name" value="Cu_amine_oxidase_C_sf"/>
</dbReference>
<evidence type="ECO:0000259" key="14">
    <source>
        <dbReference type="Pfam" id="PF02728"/>
    </source>
</evidence>
<comment type="cofactor">
    <cofactor evidence="2">
        <name>Mn(2+)</name>
        <dbReference type="ChEBI" id="CHEBI:29035"/>
    </cofactor>
</comment>
<evidence type="ECO:0000259" key="12">
    <source>
        <dbReference type="Pfam" id="PF01179"/>
    </source>
</evidence>
<evidence type="ECO:0000259" key="13">
    <source>
        <dbReference type="Pfam" id="PF02727"/>
    </source>
</evidence>
<name>A0ABR2YE35_9CHLO</name>
<evidence type="ECO:0000256" key="3">
    <source>
        <dbReference type="ARBA" id="ARBA00001947"/>
    </source>
</evidence>
<keyword evidence="10" id="KW-0464">Manganese</keyword>
<dbReference type="Gene3D" id="2.70.98.20">
    <property type="entry name" value="Copper amine oxidase, catalytic domain"/>
    <property type="match status" value="1"/>
</dbReference>
<dbReference type="Gene3D" id="3.10.450.40">
    <property type="match status" value="2"/>
</dbReference>
<evidence type="ECO:0000256" key="11">
    <source>
        <dbReference type="RuleBase" id="RU000672"/>
    </source>
</evidence>
<dbReference type="InterPro" id="IPR016182">
    <property type="entry name" value="Cu_amine_oxidase_N-reg"/>
</dbReference>
<dbReference type="InterPro" id="IPR015802">
    <property type="entry name" value="Cu_amine_oxidase_N3"/>
</dbReference>
<protein>
    <recommendedName>
        <fullName evidence="11">Amine oxidase</fullName>
        <ecNumber evidence="11">1.4.3.-</ecNumber>
    </recommendedName>
</protein>
<dbReference type="SUPFAM" id="SSF49998">
    <property type="entry name" value="Amine oxidase catalytic domain"/>
    <property type="match status" value="1"/>
</dbReference>
<evidence type="ECO:0000313" key="15">
    <source>
        <dbReference type="EMBL" id="KAK9903461.1"/>
    </source>
</evidence>
<keyword evidence="6 11" id="KW-0479">Metal-binding</keyword>
<evidence type="ECO:0000256" key="6">
    <source>
        <dbReference type="ARBA" id="ARBA00022723"/>
    </source>
</evidence>
<comment type="caution">
    <text evidence="15">The sequence shown here is derived from an EMBL/GenBank/DDBJ whole genome shotgun (WGS) entry which is preliminary data.</text>
</comment>
<comment type="cofactor">
    <cofactor evidence="3">
        <name>Zn(2+)</name>
        <dbReference type="ChEBI" id="CHEBI:29105"/>
    </cofactor>
</comment>
<feature type="domain" description="Copper amine oxidase N3-terminal" evidence="14">
    <location>
        <begin position="101"/>
        <end position="190"/>
    </location>
</feature>
<evidence type="ECO:0000256" key="5">
    <source>
        <dbReference type="ARBA" id="ARBA00011738"/>
    </source>
</evidence>
<evidence type="ECO:0000313" key="16">
    <source>
        <dbReference type="Proteomes" id="UP001491310"/>
    </source>
</evidence>
<dbReference type="InterPro" id="IPR015798">
    <property type="entry name" value="Cu_amine_oxidase_C"/>
</dbReference>
<keyword evidence="16" id="KW-1185">Reference proteome</keyword>
<dbReference type="PANTHER" id="PTHR10638:SF86">
    <property type="entry name" value="COPPER AMINE OXIDASE 1-RELATED"/>
    <property type="match status" value="1"/>
</dbReference>